<gene>
    <name evidence="2" type="primary">16</name>
    <name evidence="2" type="ORF">SEA_SHAMBRE1_16</name>
</gene>
<dbReference type="RefSeq" id="YP_010755358.1">
    <property type="nucleotide sequence ID" value="NC_073469.1"/>
</dbReference>
<reference evidence="2" key="1">
    <citation type="submission" date="2022-08" db="EMBL/GenBank/DDBJ databases">
        <authorList>
            <person name="Dojs M.A."/>
            <person name="Fleischacker C.L."/>
            <person name="Jackson S.M."/>
            <person name="Feiring S.B."/>
            <person name="Webb R.J."/>
            <person name="Schaefbauer A.B."/>
            <person name="Vigness C.A."/>
            <person name="Boyle B.L."/>
            <person name="Frank J.R."/>
            <person name="Fleischacker T.C."/>
            <person name="Ackerman S.B."/>
            <person name="Balish M.F."/>
            <person name="Garlena R.A."/>
            <person name="Russell D.A."/>
            <person name="Jacobs-Sera D."/>
            <person name="Hatfull G.F."/>
        </authorList>
    </citation>
    <scope>NUCLEOTIDE SEQUENCE</scope>
</reference>
<name>A0A977PRU4_9CAUD</name>
<evidence type="ECO:0000313" key="3">
    <source>
        <dbReference type="Proteomes" id="UP001063033"/>
    </source>
</evidence>
<evidence type="ECO:0000256" key="1">
    <source>
        <dbReference type="SAM" id="MobiDB-lite"/>
    </source>
</evidence>
<dbReference type="EMBL" id="OP297545">
    <property type="protein sequence ID" value="UXE04753.1"/>
    <property type="molecule type" value="Genomic_DNA"/>
</dbReference>
<feature type="region of interest" description="Disordered" evidence="1">
    <location>
        <begin position="1"/>
        <end position="55"/>
    </location>
</feature>
<dbReference type="KEGG" id="vg:80020011"/>
<dbReference type="GeneID" id="80020011"/>
<keyword evidence="3" id="KW-1185">Reference proteome</keyword>
<dbReference type="Proteomes" id="UP001063033">
    <property type="component" value="Segment"/>
</dbReference>
<proteinExistence type="predicted"/>
<sequence length="287" mass="31646">MSEQPEPTTAVEKVGAGRAAARPTAATRKRPSRAKGAVPAGAKKPEDHQSAKTDVAGLKTVVVEYGQDADGNPYTYSIEPEAFDDLEFVDAMIALEGSTDEAQRTVAAYQGLKQLLGPEGMELYKTRARDPKTGRVSFSGMIPFFNEVMKASKQGKLITLAHLLARFEGAIEADLQEYYQVRLSDMWTRVETVRRISSLVMWLPRGARIWQMTGGQKAITEEVEALWSVEATALGIAWVQGGKKGRQPTGREFPAGYIEEERKQNYVADNAAKWRAKYAHRLKPALG</sequence>
<protein>
    <submittedName>
        <fullName evidence="2">Tail assembly chaperone</fullName>
    </submittedName>
</protein>
<organism evidence="2 3">
    <name type="scientific">Arthrobacter phage Shambre1</name>
    <dbReference type="NCBI Taxonomy" id="2927284"/>
    <lineage>
        <taxon>Viruses</taxon>
        <taxon>Duplodnaviria</taxon>
        <taxon>Heunggongvirae</taxon>
        <taxon>Uroviricota</taxon>
        <taxon>Caudoviricetes</taxon>
        <taxon>Bismarckvirus</taxon>
        <taxon>Bismarckvirus shambre1</taxon>
    </lineage>
</organism>
<feature type="compositionally biased region" description="Low complexity" evidence="1">
    <location>
        <begin position="16"/>
        <end position="26"/>
    </location>
</feature>
<accession>A0A977PRU4</accession>
<evidence type="ECO:0000313" key="2">
    <source>
        <dbReference type="EMBL" id="UXE04753.1"/>
    </source>
</evidence>